<dbReference type="NCBIfam" id="TIGR03605">
    <property type="entry name" value="antibiot_sagB"/>
    <property type="match status" value="1"/>
</dbReference>
<evidence type="ECO:0000313" key="3">
    <source>
        <dbReference type="EMBL" id="ABM37656.1"/>
    </source>
</evidence>
<accession>A1VPS8</accession>
<dbReference type="EMBL" id="CP000529">
    <property type="protein sequence ID" value="ABM37656.1"/>
    <property type="molecule type" value="Genomic_DNA"/>
</dbReference>
<dbReference type="InterPro" id="IPR020051">
    <property type="entry name" value="SagB-type_dehydrogenase"/>
</dbReference>
<evidence type="ECO:0000259" key="2">
    <source>
        <dbReference type="Pfam" id="PF00881"/>
    </source>
</evidence>
<dbReference type="HOGENOM" id="CLU_016148_0_0_4"/>
<evidence type="ECO:0000256" key="1">
    <source>
        <dbReference type="SAM" id="MobiDB-lite"/>
    </source>
</evidence>
<dbReference type="AlphaFoldDB" id="A1VPS8"/>
<dbReference type="Proteomes" id="UP000000644">
    <property type="component" value="Chromosome"/>
</dbReference>
<dbReference type="eggNOG" id="COG0778">
    <property type="taxonomic scope" value="Bacteria"/>
</dbReference>
<dbReference type="InterPro" id="IPR029479">
    <property type="entry name" value="Nitroreductase"/>
</dbReference>
<protein>
    <recommendedName>
        <fullName evidence="2">Nitroreductase domain-containing protein</fullName>
    </recommendedName>
</protein>
<dbReference type="OrthoDB" id="9801593at2"/>
<evidence type="ECO:0000313" key="4">
    <source>
        <dbReference type="Proteomes" id="UP000000644"/>
    </source>
</evidence>
<feature type="compositionally biased region" description="Basic and acidic residues" evidence="1">
    <location>
        <begin position="539"/>
        <end position="548"/>
    </location>
</feature>
<dbReference type="STRING" id="365044.Pnap_2349"/>
<keyword evidence="4" id="KW-1185">Reference proteome</keyword>
<dbReference type="Pfam" id="PF00881">
    <property type="entry name" value="Nitroreductase"/>
    <property type="match status" value="1"/>
</dbReference>
<dbReference type="SUPFAM" id="SSF55469">
    <property type="entry name" value="FMN-dependent nitroreductase-like"/>
    <property type="match status" value="2"/>
</dbReference>
<dbReference type="KEGG" id="pna:Pnap_2349"/>
<dbReference type="Gene3D" id="3.40.109.10">
    <property type="entry name" value="NADH Oxidase"/>
    <property type="match status" value="2"/>
</dbReference>
<dbReference type="RefSeq" id="WP_011801734.1">
    <property type="nucleotide sequence ID" value="NC_008781.1"/>
</dbReference>
<dbReference type="CDD" id="cd02142">
    <property type="entry name" value="McbC_SagB-like_oxidoreductase"/>
    <property type="match status" value="1"/>
</dbReference>
<feature type="region of interest" description="Disordered" evidence="1">
    <location>
        <begin position="539"/>
        <end position="564"/>
    </location>
</feature>
<dbReference type="PANTHER" id="PTHR42741">
    <property type="entry name" value="NITROREDUCTASE FAMILY PROTEIN"/>
    <property type="match status" value="1"/>
</dbReference>
<dbReference type="InterPro" id="IPR000415">
    <property type="entry name" value="Nitroreductase-like"/>
</dbReference>
<organism evidence="3 4">
    <name type="scientific">Polaromonas naphthalenivorans (strain CJ2)</name>
    <dbReference type="NCBI Taxonomy" id="365044"/>
    <lineage>
        <taxon>Bacteria</taxon>
        <taxon>Pseudomonadati</taxon>
        <taxon>Pseudomonadota</taxon>
        <taxon>Betaproteobacteria</taxon>
        <taxon>Burkholderiales</taxon>
        <taxon>Comamonadaceae</taxon>
        <taxon>Polaromonas</taxon>
    </lineage>
</organism>
<sequence length="564" mass="62022">MLNPHAATLLAYHERTKHRLERYAFGPETLDWDAQPDPFRRFAGAPLTPLPLPANDEKVAWSRIFTPGAIAPHPATLRSIGLLFELSFALSAWKQLGPDRWAQRCNPSSGNLHPTEVYLLASGLAYLDDGFYHYAPREHALEQRAALTPPIPPLQQESSAPPRLLVGFSSIHWREAWKYGERAFRYCQLDMGHAIGALRYAAAVLGWRLREVALAHDDIAALLGLDRASDFARAEREEPEAVFELLLTPGSPDPDACDPLAWLPGAAWQGQANRLDPRPMYHWPVIEQAAQASRRSMPTPAAPALPMAARRLLPATEASAADLIRSRRSAQRFDRRARLEAERLWPMLEALMPQTEGGHAALPWDTGSQPPAVHAVLFAHRIDGLAPGAYLLARHPSALPALQAALAHLAWQPVPNSPPGVPLHELVQNPALAGTLRTLSCHQAIAADALFVVALLAEFTPRIASAPWQYRELLREAGLIGQALYLEAEAAGLRGTGIGCYFDDPVHELLGLSGPAPQTWQVLYHFSVGLPVPDERITHFPPYDRQETMDSSAHVRPPTPRAAP</sequence>
<proteinExistence type="predicted"/>
<name>A1VPS8_POLNA</name>
<reference evidence="4" key="1">
    <citation type="journal article" date="2009" name="Environ. Microbiol.">
        <title>The genome of Polaromonas naphthalenivorans strain CJ2, isolated from coal tar-contaminated sediment, reveals physiological and metabolic versatility and evolution through extensive horizontal gene transfer.</title>
        <authorList>
            <person name="Yagi J.M."/>
            <person name="Sims D."/>
            <person name="Brettin T."/>
            <person name="Bruce D."/>
            <person name="Madsen E.L."/>
        </authorList>
    </citation>
    <scope>NUCLEOTIDE SEQUENCE [LARGE SCALE GENOMIC DNA]</scope>
    <source>
        <strain evidence="4">CJ2</strain>
    </source>
</reference>
<gene>
    <name evidence="3" type="ordered locus">Pnap_2349</name>
</gene>
<dbReference type="GO" id="GO:0016491">
    <property type="term" value="F:oxidoreductase activity"/>
    <property type="evidence" value="ECO:0007669"/>
    <property type="project" value="InterPro"/>
</dbReference>
<feature type="domain" description="Nitroreductase" evidence="2">
    <location>
        <begin position="324"/>
        <end position="529"/>
    </location>
</feature>
<dbReference type="PANTHER" id="PTHR42741:SF3">
    <property type="entry name" value="NITROREDUCTASE FAMILY PROTEIN"/>
    <property type="match status" value="1"/>
</dbReference>